<dbReference type="GO" id="GO:0005886">
    <property type="term" value="C:plasma membrane"/>
    <property type="evidence" value="ECO:0007669"/>
    <property type="project" value="UniProtKB-SubCell"/>
</dbReference>
<dbReference type="CDD" id="cd06261">
    <property type="entry name" value="TM_PBP2"/>
    <property type="match status" value="1"/>
</dbReference>
<comment type="caution">
    <text evidence="14">The sequence shown here is derived from an EMBL/GenBank/DDBJ whole genome shotgun (WGS) entry which is preliminary data.</text>
</comment>
<evidence type="ECO:0000259" key="13">
    <source>
        <dbReference type="PROSITE" id="PS50928"/>
    </source>
</evidence>
<keyword evidence="5 11" id="KW-0813">Transport</keyword>
<comment type="similarity">
    <text evidence="2 11">Belongs to the binding-protein-dependent transport system permease family.</text>
</comment>
<evidence type="ECO:0000256" key="8">
    <source>
        <dbReference type="ARBA" id="ARBA00022989"/>
    </source>
</evidence>
<evidence type="ECO:0000256" key="10">
    <source>
        <dbReference type="ARBA" id="ARBA00037054"/>
    </source>
</evidence>
<dbReference type="Pfam" id="PF00528">
    <property type="entry name" value="BPD_transp_1"/>
    <property type="match status" value="1"/>
</dbReference>
<accession>A0A2U2DK18</accession>
<dbReference type="Gene3D" id="1.10.3720.10">
    <property type="entry name" value="MetI-like"/>
    <property type="match status" value="1"/>
</dbReference>
<dbReference type="PANTHER" id="PTHR43744:SF8">
    <property type="entry name" value="SN-GLYCEROL-3-PHOSPHATE TRANSPORT SYSTEM PERMEASE PROTEIN UGPE"/>
    <property type="match status" value="1"/>
</dbReference>
<feature type="transmembrane region" description="Helical" evidence="11">
    <location>
        <begin position="168"/>
        <end position="189"/>
    </location>
</feature>
<evidence type="ECO:0000256" key="2">
    <source>
        <dbReference type="ARBA" id="ARBA00009306"/>
    </source>
</evidence>
<name>A0A2U2DK18_9HYPH</name>
<evidence type="ECO:0000313" key="15">
    <source>
        <dbReference type="Proteomes" id="UP000245252"/>
    </source>
</evidence>
<dbReference type="RefSeq" id="WP_109460825.1">
    <property type="nucleotide sequence ID" value="NZ_QFBC01000014.1"/>
</dbReference>
<comment type="subcellular location">
    <subcellularLocation>
        <location evidence="12">Cell inner membrane</location>
        <topology evidence="12">Multi-pass membrane protein</topology>
    </subcellularLocation>
    <subcellularLocation>
        <location evidence="1 11">Cell membrane</location>
        <topology evidence="1 11">Multi-pass membrane protein</topology>
    </subcellularLocation>
</comment>
<keyword evidence="15" id="KW-1185">Reference proteome</keyword>
<gene>
    <name evidence="12" type="primary">ugpE</name>
    <name evidence="14" type="ORF">DEM27_24225</name>
</gene>
<comment type="function">
    <text evidence="10 12">Part of the ABC transporter complex UgpBAEC involved in sn-glycerol-3-phosphate (G3P) import. Probably responsible for the translocation of the substrate across the membrane.</text>
</comment>
<dbReference type="GO" id="GO:0055085">
    <property type="term" value="P:transmembrane transport"/>
    <property type="evidence" value="ECO:0007669"/>
    <property type="project" value="InterPro"/>
</dbReference>
<sequence>MVENARSINIVASLILLVGIIYILGPLYLTLTTASHSYEFMLQNGLVWSPGDEFFVNIRRIFTETSIPRQMINSLIVALGDAIATCVLSFLSAYAIVYFRTRWAGVVFALILATVILPLDMRFVTTYQVASNVFSPINALLDATGLNDLIAALFGAPFHMEWSILNTHAGLVIPLLAHGMGTFLFRQFFLTLPRDLFKAARMDGAGPIRFLVDILLPLSRSTFASLFVLTFLSGWTQYLWPLVASSTADMQTAVVGLARLVPDEGAVPDYPLIMAGAILVSIVPLSMIALLQRYLVQGLILSEK</sequence>
<keyword evidence="7 11" id="KW-0812">Transmembrane</keyword>
<evidence type="ECO:0000313" key="14">
    <source>
        <dbReference type="EMBL" id="PWE53657.1"/>
    </source>
</evidence>
<feature type="transmembrane region" description="Helical" evidence="11">
    <location>
        <begin position="6"/>
        <end position="31"/>
    </location>
</feature>
<feature type="transmembrane region" description="Helical" evidence="11">
    <location>
        <begin position="75"/>
        <end position="97"/>
    </location>
</feature>
<organism evidence="14 15">
    <name type="scientific">Metarhizobium album</name>
    <dbReference type="NCBI Taxonomy" id="2182425"/>
    <lineage>
        <taxon>Bacteria</taxon>
        <taxon>Pseudomonadati</taxon>
        <taxon>Pseudomonadota</taxon>
        <taxon>Alphaproteobacteria</taxon>
        <taxon>Hyphomicrobiales</taxon>
        <taxon>Rhizobiaceae</taxon>
        <taxon>Metarhizobium</taxon>
    </lineage>
</organism>
<feature type="transmembrane region" description="Helical" evidence="11">
    <location>
        <begin position="210"/>
        <end position="232"/>
    </location>
</feature>
<keyword evidence="9 11" id="KW-0472">Membrane</keyword>
<dbReference type="EMBL" id="QFBC01000014">
    <property type="protein sequence ID" value="PWE53657.1"/>
    <property type="molecule type" value="Genomic_DNA"/>
</dbReference>
<evidence type="ECO:0000256" key="5">
    <source>
        <dbReference type="ARBA" id="ARBA00022448"/>
    </source>
</evidence>
<proteinExistence type="inferred from homology"/>
<dbReference type="PANTHER" id="PTHR43744">
    <property type="entry name" value="ABC TRANSPORTER PERMEASE PROTEIN MG189-RELATED-RELATED"/>
    <property type="match status" value="1"/>
</dbReference>
<dbReference type="PROSITE" id="PS50928">
    <property type="entry name" value="ABC_TM1"/>
    <property type="match status" value="1"/>
</dbReference>
<evidence type="ECO:0000256" key="1">
    <source>
        <dbReference type="ARBA" id="ARBA00004651"/>
    </source>
</evidence>
<protein>
    <recommendedName>
        <fullName evidence="4 12">sn-glycerol-3-phosphate transport system permease protein UgpE</fullName>
    </recommendedName>
</protein>
<dbReference type="AlphaFoldDB" id="A0A2U2DK18"/>
<feature type="domain" description="ABC transmembrane type-1" evidence="13">
    <location>
        <begin position="71"/>
        <end position="291"/>
    </location>
</feature>
<dbReference type="SUPFAM" id="SSF161098">
    <property type="entry name" value="MetI-like"/>
    <property type="match status" value="1"/>
</dbReference>
<reference evidence="14 15" key="1">
    <citation type="submission" date="2018-05" db="EMBL/GenBank/DDBJ databases">
        <title>The draft genome of strain NS-104.</title>
        <authorList>
            <person name="Hang P."/>
            <person name="Jiang J."/>
        </authorList>
    </citation>
    <scope>NUCLEOTIDE SEQUENCE [LARGE SCALE GENOMIC DNA]</scope>
    <source>
        <strain evidence="14 15">NS-104</strain>
    </source>
</reference>
<dbReference type="Proteomes" id="UP000245252">
    <property type="component" value="Unassembled WGS sequence"/>
</dbReference>
<evidence type="ECO:0000256" key="11">
    <source>
        <dbReference type="RuleBase" id="RU363032"/>
    </source>
</evidence>
<evidence type="ECO:0000256" key="12">
    <source>
        <dbReference type="RuleBase" id="RU363056"/>
    </source>
</evidence>
<keyword evidence="8 11" id="KW-1133">Transmembrane helix</keyword>
<dbReference type="InterPro" id="IPR035906">
    <property type="entry name" value="MetI-like_sf"/>
</dbReference>
<keyword evidence="12" id="KW-0997">Cell inner membrane</keyword>
<evidence type="ECO:0000256" key="3">
    <source>
        <dbReference type="ARBA" id="ARBA00011557"/>
    </source>
</evidence>
<dbReference type="InterPro" id="IPR000515">
    <property type="entry name" value="MetI-like"/>
</dbReference>
<evidence type="ECO:0000256" key="4">
    <source>
        <dbReference type="ARBA" id="ARBA00020515"/>
    </source>
</evidence>
<dbReference type="OrthoDB" id="9815445at2"/>
<evidence type="ECO:0000256" key="9">
    <source>
        <dbReference type="ARBA" id="ARBA00023136"/>
    </source>
</evidence>
<keyword evidence="6 12" id="KW-1003">Cell membrane</keyword>
<feature type="transmembrane region" description="Helical" evidence="11">
    <location>
        <begin position="270"/>
        <end position="291"/>
    </location>
</feature>
<feature type="transmembrane region" description="Helical" evidence="11">
    <location>
        <begin position="103"/>
        <end position="121"/>
    </location>
</feature>
<evidence type="ECO:0000256" key="6">
    <source>
        <dbReference type="ARBA" id="ARBA00022475"/>
    </source>
</evidence>
<evidence type="ECO:0000256" key="7">
    <source>
        <dbReference type="ARBA" id="ARBA00022692"/>
    </source>
</evidence>
<comment type="subunit">
    <text evidence="3 12">The complex is composed of two ATP-binding proteins (UgpC), two transmembrane proteins (UgpA and UgpE) and a solute-binding protein (UgpB).</text>
</comment>